<feature type="transmembrane region" description="Helical" evidence="6">
    <location>
        <begin position="154"/>
        <end position="180"/>
    </location>
</feature>
<dbReference type="PANTHER" id="PTHR11247">
    <property type="entry name" value="PALMITOYL-PROTEIN THIOESTERASE/DOLICHYLDIPHOSPHATASE 1"/>
    <property type="match status" value="1"/>
</dbReference>
<keyword evidence="4 6" id="KW-1133">Transmembrane helix</keyword>
<keyword evidence="9" id="KW-1185">Reference proteome</keyword>
<evidence type="ECO:0000256" key="3">
    <source>
        <dbReference type="ARBA" id="ARBA00022801"/>
    </source>
</evidence>
<dbReference type="SUPFAM" id="SSF48317">
    <property type="entry name" value="Acid phosphatase/Vanadium-dependent haloperoxidase"/>
    <property type="match status" value="1"/>
</dbReference>
<dbReference type="SMART" id="SM00014">
    <property type="entry name" value="acidPPc"/>
    <property type="match status" value="1"/>
</dbReference>
<proteinExistence type="predicted"/>
<keyword evidence="5 6" id="KW-0472">Membrane</keyword>
<keyword evidence="2 6" id="KW-0812">Transmembrane</keyword>
<evidence type="ECO:0000313" key="9">
    <source>
        <dbReference type="Proteomes" id="UP001497512"/>
    </source>
</evidence>
<evidence type="ECO:0000256" key="2">
    <source>
        <dbReference type="ARBA" id="ARBA00022692"/>
    </source>
</evidence>
<evidence type="ECO:0000256" key="4">
    <source>
        <dbReference type="ARBA" id="ARBA00022989"/>
    </source>
</evidence>
<evidence type="ECO:0000256" key="6">
    <source>
        <dbReference type="SAM" id="Phobius"/>
    </source>
</evidence>
<name>A0ABP0TU90_9BRYO</name>
<organism evidence="8 9">
    <name type="scientific">Sphagnum troendelagicum</name>
    <dbReference type="NCBI Taxonomy" id="128251"/>
    <lineage>
        <taxon>Eukaryota</taxon>
        <taxon>Viridiplantae</taxon>
        <taxon>Streptophyta</taxon>
        <taxon>Embryophyta</taxon>
        <taxon>Bryophyta</taxon>
        <taxon>Sphagnophytina</taxon>
        <taxon>Sphagnopsida</taxon>
        <taxon>Sphagnales</taxon>
        <taxon>Sphagnaceae</taxon>
        <taxon>Sphagnum</taxon>
    </lineage>
</organism>
<dbReference type="Pfam" id="PF01569">
    <property type="entry name" value="PAP2"/>
    <property type="match status" value="1"/>
</dbReference>
<dbReference type="Gene3D" id="1.20.144.10">
    <property type="entry name" value="Phosphatidic acid phosphatase type 2/haloperoxidase"/>
    <property type="match status" value="1"/>
</dbReference>
<evidence type="ECO:0000259" key="7">
    <source>
        <dbReference type="SMART" id="SM00014"/>
    </source>
</evidence>
<feature type="transmembrane region" description="Helical" evidence="6">
    <location>
        <begin position="26"/>
        <end position="47"/>
    </location>
</feature>
<dbReference type="CDD" id="cd03382">
    <property type="entry name" value="PAP2_dolichyldiphosphatase"/>
    <property type="match status" value="1"/>
</dbReference>
<gene>
    <name evidence="8" type="ORF">CSSPTR1EN2_LOCUS7503</name>
</gene>
<dbReference type="InterPro" id="IPR000326">
    <property type="entry name" value="PAP2/HPO"/>
</dbReference>
<feature type="transmembrane region" description="Helical" evidence="6">
    <location>
        <begin position="126"/>
        <end position="148"/>
    </location>
</feature>
<evidence type="ECO:0000256" key="1">
    <source>
        <dbReference type="ARBA" id="ARBA00004141"/>
    </source>
</evidence>
<reference evidence="8" key="1">
    <citation type="submission" date="2024-02" db="EMBL/GenBank/DDBJ databases">
        <authorList>
            <consortium name="ELIXIR-Norway"/>
            <consortium name="Elixir Norway"/>
        </authorList>
    </citation>
    <scope>NUCLEOTIDE SEQUENCE</scope>
</reference>
<evidence type="ECO:0000313" key="8">
    <source>
        <dbReference type="EMBL" id="CAK9204672.1"/>
    </source>
</evidence>
<keyword evidence="3" id="KW-0378">Hydrolase</keyword>
<dbReference type="PANTHER" id="PTHR11247:SF1">
    <property type="entry name" value="DOLICHYLDIPHOSPHATASE 1"/>
    <property type="match status" value="1"/>
</dbReference>
<comment type="subcellular location">
    <subcellularLocation>
        <location evidence="1">Membrane</location>
        <topology evidence="1">Multi-pass membrane protein</topology>
    </subcellularLocation>
</comment>
<dbReference type="InterPro" id="IPR036938">
    <property type="entry name" value="PAP2/HPO_sf"/>
</dbReference>
<protein>
    <recommendedName>
        <fullName evidence="7">Phosphatidic acid phosphatase type 2/haloperoxidase domain-containing protein</fullName>
    </recommendedName>
</protein>
<dbReference type="Proteomes" id="UP001497512">
    <property type="component" value="Chromosome 14"/>
</dbReference>
<feature type="domain" description="Phosphatidic acid phosphatase type 2/haloperoxidase" evidence="7">
    <location>
        <begin position="54"/>
        <end position="169"/>
    </location>
</feature>
<sequence>MTETIILRAVALTHVRYRKGDDLGHALAWASLLPVFIGLGGFVTHFIFRRELQAFCFGLGLIVSEVINQVIKELVQEVRPATCEALEMCDSHGWPSSHSQYMCFFAVYATLLSVRRLQFADELRKVFTALLPWPFALTVMYSRVYLGYHTTSQVIAGGCLGLILGSLWYFFINVIVAPWFPALENTFLCRYLRIKDSSHIPDVIGFEYKNSRAAQTDLDSQNEGKISKD</sequence>
<accession>A0ABP0TU90</accession>
<dbReference type="EMBL" id="OZ019906">
    <property type="protein sequence ID" value="CAK9204672.1"/>
    <property type="molecule type" value="Genomic_DNA"/>
</dbReference>
<evidence type="ECO:0000256" key="5">
    <source>
        <dbReference type="ARBA" id="ARBA00023136"/>
    </source>
</evidence>
<feature type="transmembrane region" description="Helical" evidence="6">
    <location>
        <begin position="98"/>
        <end position="114"/>
    </location>
</feature>
<dbReference type="InterPro" id="IPR039667">
    <property type="entry name" value="Dolichyldiphosphatase_PAP2"/>
</dbReference>